<protein>
    <submittedName>
        <fullName evidence="1">Uncharacterized protein</fullName>
    </submittedName>
</protein>
<name>A0A2K0T3Q4_9HYPO</name>
<evidence type="ECO:0000313" key="1">
    <source>
        <dbReference type="EMBL" id="PNP40145.1"/>
    </source>
</evidence>
<dbReference type="AlphaFoldDB" id="A0A2K0T3Q4"/>
<dbReference type="Proteomes" id="UP000236546">
    <property type="component" value="Unassembled WGS sequence"/>
</dbReference>
<dbReference type="OrthoDB" id="5083270at2759"/>
<sequence>MASLAEQNFNLFSQQQQEEYSHFADATHNPVFTSAPMDLGMTADAFSFVQRAPSQEHYSTSPSTISFEYTTDPASTYMMNSAASPGVYGDDLLSNMSTGSASSSAVGSPLSSHGQTGMDLAQYGGLGIQPSIAGEYYDFSAYAHGMEDVTPYDFTGLAPTKSYVACRGKISSLGDQLSVAAPLPAGLPLRPSVAAEEPRTRWCRIPAFSTAQALHSQPGGAQSPLCSCRIGAPLPAASVQHSA</sequence>
<reference evidence="1 2" key="1">
    <citation type="submission" date="2017-02" db="EMBL/GenBank/DDBJ databases">
        <title>Genomes of Trichoderma spp. with biocontrol activity.</title>
        <authorList>
            <person name="Gardiner D."/>
            <person name="Kazan K."/>
            <person name="Vos C."/>
            <person name="Harvey P."/>
        </authorList>
    </citation>
    <scope>NUCLEOTIDE SEQUENCE [LARGE SCALE GENOMIC DNA]</scope>
    <source>
        <strain evidence="1 2">A5MH</strain>
    </source>
</reference>
<comment type="caution">
    <text evidence="1">The sequence shown here is derived from an EMBL/GenBank/DDBJ whole genome shotgun (WGS) entry which is preliminary data.</text>
</comment>
<gene>
    <name evidence="1" type="ORF">TGAMA5MH_08067</name>
</gene>
<organism evidence="1 2">
    <name type="scientific">Trichoderma gamsii</name>
    <dbReference type="NCBI Taxonomy" id="398673"/>
    <lineage>
        <taxon>Eukaryota</taxon>
        <taxon>Fungi</taxon>
        <taxon>Dikarya</taxon>
        <taxon>Ascomycota</taxon>
        <taxon>Pezizomycotina</taxon>
        <taxon>Sordariomycetes</taxon>
        <taxon>Hypocreomycetidae</taxon>
        <taxon>Hypocreales</taxon>
        <taxon>Hypocreaceae</taxon>
        <taxon>Trichoderma</taxon>
    </lineage>
</organism>
<proteinExistence type="predicted"/>
<evidence type="ECO:0000313" key="2">
    <source>
        <dbReference type="Proteomes" id="UP000236546"/>
    </source>
</evidence>
<accession>A0A2K0T3Q4</accession>
<dbReference type="EMBL" id="MTYH01000073">
    <property type="protein sequence ID" value="PNP40145.1"/>
    <property type="molecule type" value="Genomic_DNA"/>
</dbReference>